<gene>
    <name evidence="12" type="ORF">H310_04805</name>
</gene>
<dbReference type="SMART" id="SM00490">
    <property type="entry name" value="HELICc"/>
    <property type="match status" value="1"/>
</dbReference>
<dbReference type="SMART" id="SM00847">
    <property type="entry name" value="HA2"/>
    <property type="match status" value="1"/>
</dbReference>
<dbReference type="GO" id="GO:0071013">
    <property type="term" value="C:catalytic step 2 spliceosome"/>
    <property type="evidence" value="ECO:0007669"/>
    <property type="project" value="TreeGrafter"/>
</dbReference>
<dbReference type="Pfam" id="PF00270">
    <property type="entry name" value="DEAD"/>
    <property type="match status" value="1"/>
</dbReference>
<evidence type="ECO:0000256" key="6">
    <source>
        <dbReference type="ARBA" id="ARBA00022840"/>
    </source>
</evidence>
<evidence type="ECO:0000256" key="1">
    <source>
        <dbReference type="ARBA" id="ARBA00012552"/>
    </source>
</evidence>
<evidence type="ECO:0000259" key="10">
    <source>
        <dbReference type="PROSITE" id="PS51192"/>
    </source>
</evidence>
<dbReference type="SUPFAM" id="SSF52540">
    <property type="entry name" value="P-loop containing nucleoside triphosphate hydrolases"/>
    <property type="match status" value="1"/>
</dbReference>
<dbReference type="FunFam" id="1.10.10.2130:FF:000001">
    <property type="entry name" value="Pre-mRNA-splicing factor ATP-dependent RNA helicase"/>
    <property type="match status" value="1"/>
</dbReference>
<evidence type="ECO:0000256" key="2">
    <source>
        <dbReference type="ARBA" id="ARBA00022664"/>
    </source>
</evidence>
<dbReference type="Pfam" id="PF00271">
    <property type="entry name" value="Helicase_C"/>
    <property type="match status" value="1"/>
</dbReference>
<dbReference type="PANTHER" id="PTHR18934">
    <property type="entry name" value="ATP-DEPENDENT RNA HELICASE"/>
    <property type="match status" value="1"/>
</dbReference>
<evidence type="ECO:0000256" key="8">
    <source>
        <dbReference type="ARBA" id="ARBA00047984"/>
    </source>
</evidence>
<dbReference type="Gene3D" id="1.20.120.1080">
    <property type="match status" value="1"/>
</dbReference>
<feature type="compositionally biased region" description="Basic residues" evidence="9">
    <location>
        <begin position="1"/>
        <end position="13"/>
    </location>
</feature>
<dbReference type="CDD" id="cd18791">
    <property type="entry name" value="SF2_C_RHA"/>
    <property type="match status" value="1"/>
</dbReference>
<dbReference type="STRING" id="157072.A0A024UBP0"/>
<dbReference type="InterPro" id="IPR011545">
    <property type="entry name" value="DEAD/DEAH_box_helicase_dom"/>
</dbReference>
<proteinExistence type="predicted"/>
<dbReference type="AlphaFoldDB" id="A0A024UBP0"/>
<name>A0A024UBP0_9STRA</name>
<dbReference type="InterPro" id="IPR048333">
    <property type="entry name" value="HA2_WH"/>
</dbReference>
<dbReference type="VEuPathDB" id="FungiDB:H310_04805"/>
<evidence type="ECO:0000256" key="5">
    <source>
        <dbReference type="ARBA" id="ARBA00022806"/>
    </source>
</evidence>
<keyword evidence="5" id="KW-0347">Helicase</keyword>
<dbReference type="PROSITE" id="PS51192">
    <property type="entry name" value="HELICASE_ATP_BIND_1"/>
    <property type="match status" value="1"/>
</dbReference>
<dbReference type="GeneID" id="20081855"/>
<dbReference type="InterPro" id="IPR001650">
    <property type="entry name" value="Helicase_C-like"/>
</dbReference>
<dbReference type="PANTHER" id="PTHR18934:SF83">
    <property type="entry name" value="PRE-MRNA-SPLICING FACTOR ATP-DEPENDENT RNA HELICASE DHX16"/>
    <property type="match status" value="1"/>
</dbReference>
<dbReference type="InterPro" id="IPR027417">
    <property type="entry name" value="P-loop_NTPase"/>
</dbReference>
<dbReference type="Pfam" id="PF04408">
    <property type="entry name" value="WHD_HA2"/>
    <property type="match status" value="1"/>
</dbReference>
<feature type="domain" description="Helicase C-terminal" evidence="11">
    <location>
        <begin position="278"/>
        <end position="457"/>
    </location>
</feature>
<evidence type="ECO:0000256" key="4">
    <source>
        <dbReference type="ARBA" id="ARBA00022801"/>
    </source>
</evidence>
<dbReference type="GO" id="GO:0003723">
    <property type="term" value="F:RNA binding"/>
    <property type="evidence" value="ECO:0007669"/>
    <property type="project" value="TreeGrafter"/>
</dbReference>
<dbReference type="EC" id="3.6.4.13" evidence="1"/>
<keyword evidence="2" id="KW-0507">mRNA processing</keyword>
<dbReference type="SMART" id="SM00487">
    <property type="entry name" value="DEXDc"/>
    <property type="match status" value="1"/>
</dbReference>
<dbReference type="InterPro" id="IPR014001">
    <property type="entry name" value="Helicase_ATP-bd"/>
</dbReference>
<feature type="domain" description="Helicase ATP-binding" evidence="10">
    <location>
        <begin position="83"/>
        <end position="248"/>
    </location>
</feature>
<dbReference type="FunFam" id="3.40.50.300:FF:000145">
    <property type="entry name" value="probable ATP-dependent RNA helicase DHX40"/>
    <property type="match status" value="1"/>
</dbReference>
<dbReference type="PROSITE" id="PS00690">
    <property type="entry name" value="DEAH_ATP_HELICASE"/>
    <property type="match status" value="1"/>
</dbReference>
<evidence type="ECO:0000259" key="11">
    <source>
        <dbReference type="PROSITE" id="PS51194"/>
    </source>
</evidence>
<dbReference type="EMBL" id="KI913959">
    <property type="protein sequence ID" value="ETW03302.1"/>
    <property type="molecule type" value="Genomic_DNA"/>
</dbReference>
<dbReference type="FunFam" id="3.40.50.300:FF:000615">
    <property type="entry name" value="pre-mRNA-splicing factor ATP-dependent RNA helicase DEAH7"/>
    <property type="match status" value="1"/>
</dbReference>
<evidence type="ECO:0000256" key="3">
    <source>
        <dbReference type="ARBA" id="ARBA00022741"/>
    </source>
</evidence>
<protein>
    <recommendedName>
        <fullName evidence="1">RNA helicase</fullName>
        <ecNumber evidence="1">3.6.4.13</ecNumber>
    </recommendedName>
</protein>
<keyword evidence="6" id="KW-0067">ATP-binding</keyword>
<dbReference type="OrthoDB" id="10253254at2759"/>
<feature type="compositionally biased region" description="Basic and acidic residues" evidence="9">
    <location>
        <begin position="29"/>
        <end position="52"/>
    </location>
</feature>
<dbReference type="GO" id="GO:0006397">
    <property type="term" value="P:mRNA processing"/>
    <property type="evidence" value="ECO:0007669"/>
    <property type="project" value="UniProtKB-KW"/>
</dbReference>
<dbReference type="eggNOG" id="KOG0922">
    <property type="taxonomic scope" value="Eukaryota"/>
</dbReference>
<feature type="compositionally biased region" description="Basic residues" evidence="9">
    <location>
        <begin position="777"/>
        <end position="786"/>
    </location>
</feature>
<sequence>MPRSRSRSRSPARRNHDHESRSRSRRRNGRDDEGRHERPNKKPREEVPSVKDEHAVATTQLDVEAFQAQRASLPVGQFKQQILDTIESNQIVVCIGETGSGKTTQIPQFLLEAGYAKSKRIAITQPRRVATVAVAKRVGEELAASGHSIQSVGYTIRFDDHTSASTQIKFMTDGILVRECLQDPLLSAYSIVMLDEAHERSIHTDILFGLLHSILSKRRDLKLIVTSATLDADKFSQFFDNCPVVQIPGRSFPVDIYHSKQHQIMGKSGPVSTYIQSAVDTTMQIHEHEPEGHILVFLTGQKEIEEACALLRKRLDQLAHDGGVAALPHTLILPLYGALTSDKQRRIFSPCGKSRKIIVCTNIAETSLTVDGVKYVVDAGFTKQKVYNPVRGMESLVVLPISQVSAQQRAGRAGRTSAGKCYRLYSKKSYSAMFNETIPEIQRSNLANTILYLKVLGIDDVVGFGYLDPPQEDSILDALQQLYTLGALDDTGDVTATGKAMAQFPLEPRLARVLLEAIRLDCAADVTRIVAMLSVENVVLPYQEKDGRPPLLQRFHHPKGDHLTLLNLFHAWKKQSDRIGWCEIHGLHARAFQTASSIQQQLQDLVDKAIDAPTNKHGAFQLPASTDIKSMEILDRIRLAVCAGFFQHGAQKCMMQPVYRVLAPANDATQGTQLVHFHPSSVFVEMSPPHTCIYHELVYTSRAFMRHVLDVDPAWLKLYEPTKRLTLNECYALTKRPVPVLQEASGPAEVAIEIAPSVKKTKEKTSHDAVAAAKARYLQRKHQQRS</sequence>
<dbReference type="Pfam" id="PF07717">
    <property type="entry name" value="OB_NTP_bind"/>
    <property type="match status" value="1"/>
</dbReference>
<dbReference type="GO" id="GO:0008380">
    <property type="term" value="P:RNA splicing"/>
    <property type="evidence" value="ECO:0007669"/>
    <property type="project" value="UniProtKB-KW"/>
</dbReference>
<comment type="catalytic activity">
    <reaction evidence="8">
        <text>ATP + H2O = ADP + phosphate + H(+)</text>
        <dbReference type="Rhea" id="RHEA:13065"/>
        <dbReference type="ChEBI" id="CHEBI:15377"/>
        <dbReference type="ChEBI" id="CHEBI:15378"/>
        <dbReference type="ChEBI" id="CHEBI:30616"/>
        <dbReference type="ChEBI" id="CHEBI:43474"/>
        <dbReference type="ChEBI" id="CHEBI:456216"/>
        <dbReference type="EC" id="3.6.4.13"/>
    </reaction>
</comment>
<dbReference type="InterPro" id="IPR007502">
    <property type="entry name" value="Helicase-assoc_dom"/>
</dbReference>
<dbReference type="PROSITE" id="PS51194">
    <property type="entry name" value="HELICASE_CTER"/>
    <property type="match status" value="1"/>
</dbReference>
<dbReference type="Gene3D" id="3.40.50.300">
    <property type="entry name" value="P-loop containing nucleotide triphosphate hydrolases"/>
    <property type="match status" value="2"/>
</dbReference>
<keyword evidence="3" id="KW-0547">Nucleotide-binding</keyword>
<accession>A0A024UBP0</accession>
<dbReference type="RefSeq" id="XP_008867531.1">
    <property type="nucleotide sequence ID" value="XM_008869309.1"/>
</dbReference>
<evidence type="ECO:0000313" key="12">
    <source>
        <dbReference type="EMBL" id="ETW03302.1"/>
    </source>
</evidence>
<dbReference type="InterPro" id="IPR011709">
    <property type="entry name" value="DEAD-box_helicase_OB_fold"/>
</dbReference>
<keyword evidence="7" id="KW-0508">mRNA splicing</keyword>
<feature type="region of interest" description="Disordered" evidence="9">
    <location>
        <begin position="1"/>
        <end position="52"/>
    </location>
</feature>
<feature type="region of interest" description="Disordered" evidence="9">
    <location>
        <begin position="763"/>
        <end position="786"/>
    </location>
</feature>
<dbReference type="GO" id="GO:0016787">
    <property type="term" value="F:hydrolase activity"/>
    <property type="evidence" value="ECO:0007669"/>
    <property type="project" value="UniProtKB-KW"/>
</dbReference>
<evidence type="ECO:0000256" key="9">
    <source>
        <dbReference type="SAM" id="MobiDB-lite"/>
    </source>
</evidence>
<reference evidence="12" key="1">
    <citation type="submission" date="2013-12" db="EMBL/GenBank/DDBJ databases">
        <title>The Genome Sequence of Aphanomyces invadans NJM9701.</title>
        <authorList>
            <consortium name="The Broad Institute Genomics Platform"/>
            <person name="Russ C."/>
            <person name="Tyler B."/>
            <person name="van West P."/>
            <person name="Dieguez-Uribeondo J."/>
            <person name="Young S.K."/>
            <person name="Zeng Q."/>
            <person name="Gargeya S."/>
            <person name="Fitzgerald M."/>
            <person name="Abouelleil A."/>
            <person name="Alvarado L."/>
            <person name="Chapman S.B."/>
            <person name="Gainer-Dewar J."/>
            <person name="Goldberg J."/>
            <person name="Griggs A."/>
            <person name="Gujja S."/>
            <person name="Hansen M."/>
            <person name="Howarth C."/>
            <person name="Imamovic A."/>
            <person name="Ireland A."/>
            <person name="Larimer J."/>
            <person name="McCowan C."/>
            <person name="Murphy C."/>
            <person name="Pearson M."/>
            <person name="Poon T.W."/>
            <person name="Priest M."/>
            <person name="Roberts A."/>
            <person name="Saif S."/>
            <person name="Shea T."/>
            <person name="Sykes S."/>
            <person name="Wortman J."/>
            <person name="Nusbaum C."/>
            <person name="Birren B."/>
        </authorList>
    </citation>
    <scope>NUCLEOTIDE SEQUENCE [LARGE SCALE GENOMIC DNA]</scope>
    <source>
        <strain evidence="12">NJM9701</strain>
    </source>
</reference>
<organism evidence="12">
    <name type="scientific">Aphanomyces invadans</name>
    <dbReference type="NCBI Taxonomy" id="157072"/>
    <lineage>
        <taxon>Eukaryota</taxon>
        <taxon>Sar</taxon>
        <taxon>Stramenopiles</taxon>
        <taxon>Oomycota</taxon>
        <taxon>Saprolegniomycetes</taxon>
        <taxon>Saprolegniales</taxon>
        <taxon>Verrucalvaceae</taxon>
        <taxon>Aphanomyces</taxon>
    </lineage>
</organism>
<dbReference type="Pfam" id="PF21010">
    <property type="entry name" value="HA2_C"/>
    <property type="match status" value="1"/>
</dbReference>
<evidence type="ECO:0000256" key="7">
    <source>
        <dbReference type="ARBA" id="ARBA00023187"/>
    </source>
</evidence>
<dbReference type="GO" id="GO:0005524">
    <property type="term" value="F:ATP binding"/>
    <property type="evidence" value="ECO:0007669"/>
    <property type="project" value="UniProtKB-KW"/>
</dbReference>
<dbReference type="GO" id="GO:0003724">
    <property type="term" value="F:RNA helicase activity"/>
    <property type="evidence" value="ECO:0007669"/>
    <property type="project" value="UniProtKB-EC"/>
</dbReference>
<dbReference type="InterPro" id="IPR002464">
    <property type="entry name" value="DNA/RNA_helicase_DEAH_CS"/>
</dbReference>
<keyword evidence="4" id="KW-0378">Hydrolase</keyword>